<dbReference type="EMBL" id="JANPWB010000003">
    <property type="protein sequence ID" value="KAJ1201437.1"/>
    <property type="molecule type" value="Genomic_DNA"/>
</dbReference>
<reference evidence="2" key="1">
    <citation type="journal article" date="2022" name="bioRxiv">
        <title>Sequencing and chromosome-scale assembly of the giantPleurodeles waltlgenome.</title>
        <authorList>
            <person name="Brown T."/>
            <person name="Elewa A."/>
            <person name="Iarovenko S."/>
            <person name="Subramanian E."/>
            <person name="Araus A.J."/>
            <person name="Petzold A."/>
            <person name="Susuki M."/>
            <person name="Suzuki K.-i.T."/>
            <person name="Hayashi T."/>
            <person name="Toyoda A."/>
            <person name="Oliveira C."/>
            <person name="Osipova E."/>
            <person name="Leigh N.D."/>
            <person name="Simon A."/>
            <person name="Yun M.H."/>
        </authorList>
    </citation>
    <scope>NUCLEOTIDE SEQUENCE</scope>
    <source>
        <strain evidence="2">20211129_DDA</strain>
        <tissue evidence="2">Liver</tissue>
    </source>
</reference>
<evidence type="ECO:0000313" key="2">
    <source>
        <dbReference type="EMBL" id="KAJ1201437.1"/>
    </source>
</evidence>
<dbReference type="AlphaFoldDB" id="A0AAV7VMN5"/>
<sequence length="91" mass="10197">MSRRLKGNGDSAGDPTSPFFFFPAGNREPQSSHPPGTPDVPGPPGERGIRRRLRRKHLWHPHLQLTPTRTYYRIDPPPRTSAGEPEPVPDP</sequence>
<evidence type="ECO:0000256" key="1">
    <source>
        <dbReference type="SAM" id="MobiDB-lite"/>
    </source>
</evidence>
<name>A0AAV7VMN5_PLEWA</name>
<feature type="compositionally biased region" description="Pro residues" evidence="1">
    <location>
        <begin position="35"/>
        <end position="44"/>
    </location>
</feature>
<dbReference type="Proteomes" id="UP001066276">
    <property type="component" value="Chromosome 2_1"/>
</dbReference>
<proteinExistence type="predicted"/>
<protein>
    <submittedName>
        <fullName evidence="2">Uncharacterized protein</fullName>
    </submittedName>
</protein>
<feature type="compositionally biased region" description="Basic residues" evidence="1">
    <location>
        <begin position="49"/>
        <end position="60"/>
    </location>
</feature>
<evidence type="ECO:0000313" key="3">
    <source>
        <dbReference type="Proteomes" id="UP001066276"/>
    </source>
</evidence>
<organism evidence="2 3">
    <name type="scientific">Pleurodeles waltl</name>
    <name type="common">Iberian ribbed newt</name>
    <dbReference type="NCBI Taxonomy" id="8319"/>
    <lineage>
        <taxon>Eukaryota</taxon>
        <taxon>Metazoa</taxon>
        <taxon>Chordata</taxon>
        <taxon>Craniata</taxon>
        <taxon>Vertebrata</taxon>
        <taxon>Euteleostomi</taxon>
        <taxon>Amphibia</taxon>
        <taxon>Batrachia</taxon>
        <taxon>Caudata</taxon>
        <taxon>Salamandroidea</taxon>
        <taxon>Salamandridae</taxon>
        <taxon>Pleurodelinae</taxon>
        <taxon>Pleurodeles</taxon>
    </lineage>
</organism>
<feature type="region of interest" description="Disordered" evidence="1">
    <location>
        <begin position="1"/>
        <end position="91"/>
    </location>
</feature>
<comment type="caution">
    <text evidence="2">The sequence shown here is derived from an EMBL/GenBank/DDBJ whole genome shotgun (WGS) entry which is preliminary data.</text>
</comment>
<keyword evidence="3" id="KW-1185">Reference proteome</keyword>
<accession>A0AAV7VMN5</accession>
<gene>
    <name evidence="2" type="ORF">NDU88_005246</name>
</gene>